<dbReference type="EMBL" id="CP155447">
    <property type="protein sequence ID" value="XBH08383.1"/>
    <property type="molecule type" value="Genomic_DNA"/>
</dbReference>
<organism evidence="2">
    <name type="scientific">Singulisphaera sp. Ch08</name>
    <dbReference type="NCBI Taxonomy" id="3120278"/>
    <lineage>
        <taxon>Bacteria</taxon>
        <taxon>Pseudomonadati</taxon>
        <taxon>Planctomycetota</taxon>
        <taxon>Planctomycetia</taxon>
        <taxon>Isosphaerales</taxon>
        <taxon>Isosphaeraceae</taxon>
        <taxon>Singulisphaera</taxon>
    </lineage>
</organism>
<protein>
    <submittedName>
        <fullName evidence="2">Winged helix-turn-helix domain-containing protein</fullName>
    </submittedName>
</protein>
<dbReference type="InterPro" id="IPR025959">
    <property type="entry name" value="Winged_HTH_dom"/>
</dbReference>
<dbReference type="RefSeq" id="WP_406701231.1">
    <property type="nucleotide sequence ID" value="NZ_CP155447.1"/>
</dbReference>
<dbReference type="Pfam" id="PF13592">
    <property type="entry name" value="HTH_33"/>
    <property type="match status" value="1"/>
</dbReference>
<name>A0AAU7CTS7_9BACT</name>
<dbReference type="AlphaFoldDB" id="A0AAU7CTS7"/>
<gene>
    <name evidence="2" type="ORF">V5E97_28215</name>
</gene>
<evidence type="ECO:0000259" key="1">
    <source>
        <dbReference type="Pfam" id="PF13592"/>
    </source>
</evidence>
<accession>A0AAU7CTS7</accession>
<proteinExistence type="predicted"/>
<reference evidence="2" key="1">
    <citation type="submission" date="2024-05" db="EMBL/GenBank/DDBJ databases">
        <title>Planctomycetes of the genus Singulisphaera possess chitinolytic capabilities.</title>
        <authorList>
            <person name="Ivanova A."/>
        </authorList>
    </citation>
    <scope>NUCLEOTIDE SEQUENCE</scope>
    <source>
        <strain evidence="2">Ch08T</strain>
    </source>
</reference>
<sequence>MAGRKPGRPFRFSVSWVAVVVRWVTESAPSRFGFLRSRWCCEAIALLMLREHEIEVSRETVRRWLHRGGLVYRRPRPTLGPKDEERATKLAPCARSWPDCPTTRRERSSR</sequence>
<feature type="domain" description="Winged helix-turn helix" evidence="1">
    <location>
        <begin position="37"/>
        <end position="85"/>
    </location>
</feature>
<evidence type="ECO:0000313" key="2">
    <source>
        <dbReference type="EMBL" id="XBH08383.1"/>
    </source>
</evidence>